<accession>A0A2H3CS39</accession>
<evidence type="ECO:0000313" key="2">
    <source>
        <dbReference type="Proteomes" id="UP000217790"/>
    </source>
</evidence>
<reference evidence="2" key="1">
    <citation type="journal article" date="2017" name="Nat. Ecol. Evol.">
        <title>Genome expansion and lineage-specific genetic innovations in the forest pathogenic fungi Armillaria.</title>
        <authorList>
            <person name="Sipos G."/>
            <person name="Prasanna A.N."/>
            <person name="Walter M.C."/>
            <person name="O'Connor E."/>
            <person name="Balint B."/>
            <person name="Krizsan K."/>
            <person name="Kiss B."/>
            <person name="Hess J."/>
            <person name="Varga T."/>
            <person name="Slot J."/>
            <person name="Riley R."/>
            <person name="Boka B."/>
            <person name="Rigling D."/>
            <person name="Barry K."/>
            <person name="Lee J."/>
            <person name="Mihaltcheva S."/>
            <person name="LaButti K."/>
            <person name="Lipzen A."/>
            <person name="Waldron R."/>
            <person name="Moloney N.M."/>
            <person name="Sperisen C."/>
            <person name="Kredics L."/>
            <person name="Vagvoelgyi C."/>
            <person name="Patrignani A."/>
            <person name="Fitzpatrick D."/>
            <person name="Nagy I."/>
            <person name="Doyle S."/>
            <person name="Anderson J.B."/>
            <person name="Grigoriev I.V."/>
            <person name="Gueldener U."/>
            <person name="Muensterkoetter M."/>
            <person name="Nagy L.G."/>
        </authorList>
    </citation>
    <scope>NUCLEOTIDE SEQUENCE [LARGE SCALE GENOMIC DNA]</scope>
    <source>
        <strain evidence="2">Ar21-2</strain>
    </source>
</reference>
<dbReference type="Proteomes" id="UP000217790">
    <property type="component" value="Unassembled WGS sequence"/>
</dbReference>
<protein>
    <submittedName>
        <fullName evidence="1">Uncharacterized protein</fullName>
    </submittedName>
</protein>
<sequence length="286" mass="31772">MLPEDLAPSKIRGDPKLLLHNSAASTPNGPFNGKYSTILDGQDSFIVTPNSSIMPRPPISAQCEVYMQANYQYGIDDHLQWPQAYIEQFPHFACIHRVAPEGAKALRPLFHGLTNYDFVECDDMAIVKGVGCLRHSTFLRLQSACQAVIDSVGGVSRSNTVLNGLRSHISIIELLLGRLHALPTSFTRVGLTVAETQRVARELHAFVKYMTIYKPLMEALESDMPSMPIDDTLVGAFSNDATVIQRFFKASIPVWRIVAMKDLRGVRVDRLSDFTTPPFVDKPCPL</sequence>
<name>A0A2H3CS39_ARMGA</name>
<dbReference type="STRING" id="47427.A0A2H3CS39"/>
<dbReference type="AlphaFoldDB" id="A0A2H3CS39"/>
<organism evidence="1 2">
    <name type="scientific">Armillaria gallica</name>
    <name type="common">Bulbous honey fungus</name>
    <name type="synonym">Armillaria bulbosa</name>
    <dbReference type="NCBI Taxonomy" id="47427"/>
    <lineage>
        <taxon>Eukaryota</taxon>
        <taxon>Fungi</taxon>
        <taxon>Dikarya</taxon>
        <taxon>Basidiomycota</taxon>
        <taxon>Agaricomycotina</taxon>
        <taxon>Agaricomycetes</taxon>
        <taxon>Agaricomycetidae</taxon>
        <taxon>Agaricales</taxon>
        <taxon>Marasmiineae</taxon>
        <taxon>Physalacriaceae</taxon>
        <taxon>Armillaria</taxon>
    </lineage>
</organism>
<dbReference type="InParanoid" id="A0A2H3CS39"/>
<keyword evidence="2" id="KW-1185">Reference proteome</keyword>
<evidence type="ECO:0000313" key="1">
    <source>
        <dbReference type="EMBL" id="PBK84234.1"/>
    </source>
</evidence>
<gene>
    <name evidence="1" type="ORF">ARMGADRAFT_1088687</name>
</gene>
<dbReference type="OrthoDB" id="2634326at2759"/>
<proteinExistence type="predicted"/>
<dbReference type="EMBL" id="KZ293700">
    <property type="protein sequence ID" value="PBK84234.1"/>
    <property type="molecule type" value="Genomic_DNA"/>
</dbReference>